<sequence length="136" mass="13848">MVGGASRSLDHVLELLATDWPFVAALAAGFGTQVGLYAYLRGLSRAPSAVAGATTGVGTGTSTVAMVACCVHHATDVLPILGLSAVTGAASFLAEWRVPLMGLGIVVNLIGIALSLRLVRQARRHLRANPAGASCQ</sequence>
<proteinExistence type="predicted"/>
<evidence type="ECO:0000313" key="1">
    <source>
        <dbReference type="EMBL" id="HEF66028.1"/>
    </source>
</evidence>
<dbReference type="AlphaFoldDB" id="A0A7C2BGY3"/>
<reference evidence="1" key="1">
    <citation type="journal article" date="2020" name="mSystems">
        <title>Genome- and Community-Level Interaction Insights into Carbon Utilization and Element Cycling Functions of Hydrothermarchaeota in Hydrothermal Sediment.</title>
        <authorList>
            <person name="Zhou Z."/>
            <person name="Liu Y."/>
            <person name="Xu W."/>
            <person name="Pan J."/>
            <person name="Luo Z.H."/>
            <person name="Li M."/>
        </authorList>
    </citation>
    <scope>NUCLEOTIDE SEQUENCE [LARGE SCALE GENOMIC DNA]</scope>
    <source>
        <strain evidence="1">SpSt-222</strain>
    </source>
</reference>
<accession>A0A7C2BGY3</accession>
<protein>
    <submittedName>
        <fullName evidence="1">Uncharacterized protein</fullName>
    </submittedName>
</protein>
<gene>
    <name evidence="1" type="ORF">ENP47_10605</name>
</gene>
<comment type="caution">
    <text evidence="1">The sequence shown here is derived from an EMBL/GenBank/DDBJ whole genome shotgun (WGS) entry which is preliminary data.</text>
</comment>
<dbReference type="EMBL" id="DSJL01000011">
    <property type="protein sequence ID" value="HEF66028.1"/>
    <property type="molecule type" value="Genomic_DNA"/>
</dbReference>
<organism evidence="1">
    <name type="scientific">Thermomicrobium roseum</name>
    <dbReference type="NCBI Taxonomy" id="500"/>
    <lineage>
        <taxon>Bacteria</taxon>
        <taxon>Pseudomonadati</taxon>
        <taxon>Thermomicrobiota</taxon>
        <taxon>Thermomicrobia</taxon>
        <taxon>Thermomicrobiales</taxon>
        <taxon>Thermomicrobiaceae</taxon>
        <taxon>Thermomicrobium</taxon>
    </lineage>
</organism>
<name>A0A7C2BGY3_THERO</name>